<feature type="domain" description="RagB/SusD" evidence="6">
    <location>
        <begin position="314"/>
        <end position="519"/>
    </location>
</feature>
<reference evidence="9" key="1">
    <citation type="journal article" date="2019" name="Int. J. Syst. Evol. Microbiol.">
        <title>The Global Catalogue of Microorganisms (GCM) 10K type strain sequencing project: providing services to taxonomists for standard genome sequencing and annotation.</title>
        <authorList>
            <consortium name="The Broad Institute Genomics Platform"/>
            <consortium name="The Broad Institute Genome Sequencing Center for Infectious Disease"/>
            <person name="Wu L."/>
            <person name="Ma J."/>
        </authorList>
    </citation>
    <scope>NUCLEOTIDE SEQUENCE [LARGE SCALE GENOMIC DNA]</scope>
    <source>
        <strain evidence="9">JCM 16601</strain>
    </source>
</reference>
<keyword evidence="4" id="KW-0472">Membrane</keyword>
<dbReference type="EMBL" id="BAAAZC010000031">
    <property type="protein sequence ID" value="GAA3989290.1"/>
    <property type="molecule type" value="Genomic_DNA"/>
</dbReference>
<organism evidence="8 9">
    <name type="scientific">Mucilaginibacter dorajii</name>
    <dbReference type="NCBI Taxonomy" id="692994"/>
    <lineage>
        <taxon>Bacteria</taxon>
        <taxon>Pseudomonadati</taxon>
        <taxon>Bacteroidota</taxon>
        <taxon>Sphingobacteriia</taxon>
        <taxon>Sphingobacteriales</taxon>
        <taxon>Sphingobacteriaceae</taxon>
        <taxon>Mucilaginibacter</taxon>
    </lineage>
</organism>
<evidence type="ECO:0000313" key="9">
    <source>
        <dbReference type="Proteomes" id="UP001500742"/>
    </source>
</evidence>
<keyword evidence="9" id="KW-1185">Reference proteome</keyword>
<name>A0ABP7QXL5_9SPHI</name>
<accession>A0ABP7QXL5</accession>
<keyword evidence="5" id="KW-0998">Cell outer membrane</keyword>
<dbReference type="Proteomes" id="UP001500742">
    <property type="component" value="Unassembled WGS sequence"/>
</dbReference>
<dbReference type="Pfam" id="PF07980">
    <property type="entry name" value="SusD_RagB"/>
    <property type="match status" value="1"/>
</dbReference>
<comment type="caution">
    <text evidence="8">The sequence shown here is derived from an EMBL/GenBank/DDBJ whole genome shotgun (WGS) entry which is preliminary data.</text>
</comment>
<dbReference type="Pfam" id="PF14322">
    <property type="entry name" value="SusD-like_3"/>
    <property type="match status" value="1"/>
</dbReference>
<keyword evidence="3" id="KW-0732">Signal</keyword>
<gene>
    <name evidence="8" type="ORF">GCM10022210_48120</name>
</gene>
<evidence type="ECO:0000313" key="8">
    <source>
        <dbReference type="EMBL" id="GAA3989290.1"/>
    </source>
</evidence>
<proteinExistence type="inferred from homology"/>
<comment type="subcellular location">
    <subcellularLocation>
        <location evidence="1">Cell outer membrane</location>
    </subcellularLocation>
</comment>
<comment type="similarity">
    <text evidence="2">Belongs to the SusD family.</text>
</comment>
<dbReference type="InterPro" id="IPR011990">
    <property type="entry name" value="TPR-like_helical_dom_sf"/>
</dbReference>
<evidence type="ECO:0000259" key="6">
    <source>
        <dbReference type="Pfam" id="PF07980"/>
    </source>
</evidence>
<sequence length="519" mass="57650">MLEEKMISSIGAGNFYKTQADAVAAINSVYNELYTYDLYTQPMWNIPVLDDDHVSGASWYLGGTGAGNPQNYFGVDGPWVGFYKVIARANVVLEKVGPMTGINTTIQNRILGEAYFLRGWSYFMLVQFYGPVPIRLKSLSVDPNADVPRSPVLDVYNQIFSDLKLASTNLLPPGDPNGGESGRVNRAVADAFLAKAYLTIAACAAPTVNINVRTGDVNSNAVYTHTKTVVAGYEAIDSKAYFELARQKATEVINNYAANYPLFTSIKDMWAKGNRNKGEHMWELQSLDGSAFVNQLNTYFSCVSTFGRGAVYMTNTEYNDYEDQDLRALEGVAHNYVQNTTTATKNFYPLRLAAKYQVVNGVTYTNNGTTDERAYIIKFSDVSSPLIASSDAYYPFMRFAEVYLMLAEAENEVNGPTGIAYNALNMTRNRAKASVAPAGMTKDTFRDFVLAERAREFALENGTRHFDLIRWGIYLSVMNKITKSQDNVVKTRTNRNLLMPIPVSELNTNKLIGSNNPGW</sequence>
<feature type="domain" description="SusD-like N-terminal" evidence="7">
    <location>
        <begin position="79"/>
        <end position="198"/>
    </location>
</feature>
<dbReference type="SUPFAM" id="SSF48452">
    <property type="entry name" value="TPR-like"/>
    <property type="match status" value="1"/>
</dbReference>
<protein>
    <submittedName>
        <fullName evidence="8">RagB/SusD family nutrient uptake outer membrane protein</fullName>
    </submittedName>
</protein>
<evidence type="ECO:0000256" key="2">
    <source>
        <dbReference type="ARBA" id="ARBA00006275"/>
    </source>
</evidence>
<dbReference type="InterPro" id="IPR033985">
    <property type="entry name" value="SusD-like_N"/>
</dbReference>
<dbReference type="Gene3D" id="1.25.40.390">
    <property type="match status" value="1"/>
</dbReference>
<evidence type="ECO:0000256" key="5">
    <source>
        <dbReference type="ARBA" id="ARBA00023237"/>
    </source>
</evidence>
<evidence type="ECO:0000256" key="4">
    <source>
        <dbReference type="ARBA" id="ARBA00023136"/>
    </source>
</evidence>
<evidence type="ECO:0000259" key="7">
    <source>
        <dbReference type="Pfam" id="PF14322"/>
    </source>
</evidence>
<dbReference type="InterPro" id="IPR012944">
    <property type="entry name" value="SusD_RagB_dom"/>
</dbReference>
<evidence type="ECO:0000256" key="3">
    <source>
        <dbReference type="ARBA" id="ARBA00022729"/>
    </source>
</evidence>
<evidence type="ECO:0000256" key="1">
    <source>
        <dbReference type="ARBA" id="ARBA00004442"/>
    </source>
</evidence>